<keyword evidence="3" id="KW-1185">Reference proteome</keyword>
<organism evidence="2 3">
    <name type="scientific">Paenibacillus sabuli</name>
    <dbReference type="NCBI Taxonomy" id="2772509"/>
    <lineage>
        <taxon>Bacteria</taxon>
        <taxon>Bacillati</taxon>
        <taxon>Bacillota</taxon>
        <taxon>Bacilli</taxon>
        <taxon>Bacillales</taxon>
        <taxon>Paenibacillaceae</taxon>
        <taxon>Paenibacillus</taxon>
    </lineage>
</organism>
<name>A0A927BQW7_9BACL</name>
<comment type="caution">
    <text evidence="2">The sequence shown here is derived from an EMBL/GenBank/DDBJ whole genome shotgun (WGS) entry which is preliminary data.</text>
</comment>
<protein>
    <submittedName>
        <fullName evidence="2">Uncharacterized protein</fullName>
    </submittedName>
</protein>
<dbReference type="RefSeq" id="WP_190916317.1">
    <property type="nucleotide sequence ID" value="NZ_JACXIZ010000013.1"/>
</dbReference>
<gene>
    <name evidence="2" type="ORF">IDH44_07750</name>
</gene>
<dbReference type="Proteomes" id="UP000621560">
    <property type="component" value="Unassembled WGS sequence"/>
</dbReference>
<accession>A0A927BQW7</accession>
<evidence type="ECO:0000313" key="3">
    <source>
        <dbReference type="Proteomes" id="UP000621560"/>
    </source>
</evidence>
<keyword evidence="1" id="KW-0732">Signal</keyword>
<feature type="chain" id="PRO_5038031825" evidence="1">
    <location>
        <begin position="31"/>
        <end position="160"/>
    </location>
</feature>
<proteinExistence type="predicted"/>
<feature type="signal peptide" evidence="1">
    <location>
        <begin position="1"/>
        <end position="30"/>
    </location>
</feature>
<sequence length="160" mass="17239">MTKRQSHKLAALCLCIMLLAAYPAGRSAQAAAESGALTTPPPAEAVLFSTFDPSFDYLDDGGAMIAQSSAGKALISGDSSAKDTVDTIAVRLYVERWTGSAWVNYTNKPAKTQSNDTYVYDSHIVSVTGGYYYRVRSVHWTIEGGVQEQGVRYTSSVLIN</sequence>
<reference evidence="2" key="1">
    <citation type="submission" date="2020-09" db="EMBL/GenBank/DDBJ databases">
        <title>A novel bacterium of genus Paenibacillus, isolated from South China Sea.</title>
        <authorList>
            <person name="Huang H."/>
            <person name="Mo K."/>
            <person name="Hu Y."/>
        </authorList>
    </citation>
    <scope>NUCLEOTIDE SEQUENCE</scope>
    <source>
        <strain evidence="2">IB182496</strain>
    </source>
</reference>
<evidence type="ECO:0000313" key="2">
    <source>
        <dbReference type="EMBL" id="MBD2845081.1"/>
    </source>
</evidence>
<dbReference type="EMBL" id="JACXIZ010000013">
    <property type="protein sequence ID" value="MBD2845081.1"/>
    <property type="molecule type" value="Genomic_DNA"/>
</dbReference>
<dbReference type="AlphaFoldDB" id="A0A927BQW7"/>
<evidence type="ECO:0000256" key="1">
    <source>
        <dbReference type="SAM" id="SignalP"/>
    </source>
</evidence>